<reference evidence="4" key="1">
    <citation type="journal article" date="2023" name="Insect Mol. Biol.">
        <title>Genome sequencing provides insights into the evolution of gene families encoding plant cell wall-degrading enzymes in longhorned beetles.</title>
        <authorList>
            <person name="Shin N.R."/>
            <person name="Okamura Y."/>
            <person name="Kirsch R."/>
            <person name="Pauchet Y."/>
        </authorList>
    </citation>
    <scope>NUCLEOTIDE SEQUENCE</scope>
    <source>
        <strain evidence="4">MMC_N1</strain>
    </source>
</reference>
<keyword evidence="3" id="KW-0732">Signal</keyword>
<accession>A0ABQ9JFX7</accession>
<evidence type="ECO:0008006" key="6">
    <source>
        <dbReference type="Google" id="ProtNLM"/>
    </source>
</evidence>
<feature type="chain" id="PRO_5047362629" description="Tetratricopeptide repeat protein 17" evidence="3">
    <location>
        <begin position="23"/>
        <end position="628"/>
    </location>
</feature>
<proteinExistence type="predicted"/>
<evidence type="ECO:0000256" key="3">
    <source>
        <dbReference type="SAM" id="SignalP"/>
    </source>
</evidence>
<evidence type="ECO:0000256" key="1">
    <source>
        <dbReference type="PROSITE-ProRule" id="PRU00339"/>
    </source>
</evidence>
<dbReference type="InterPro" id="IPR011990">
    <property type="entry name" value="TPR-like_helical_dom_sf"/>
</dbReference>
<keyword evidence="5" id="KW-1185">Reference proteome</keyword>
<dbReference type="PANTHER" id="PTHR16091">
    <property type="entry name" value="TTC17 PROTEIN"/>
    <property type="match status" value="1"/>
</dbReference>
<comment type="caution">
    <text evidence="4">The sequence shown here is derived from an EMBL/GenBank/DDBJ whole genome shotgun (WGS) entry which is preliminary data.</text>
</comment>
<name>A0ABQ9JFX7_9CUCU</name>
<organism evidence="4 5">
    <name type="scientific">Molorchus minor</name>
    <dbReference type="NCBI Taxonomy" id="1323400"/>
    <lineage>
        <taxon>Eukaryota</taxon>
        <taxon>Metazoa</taxon>
        <taxon>Ecdysozoa</taxon>
        <taxon>Arthropoda</taxon>
        <taxon>Hexapoda</taxon>
        <taxon>Insecta</taxon>
        <taxon>Pterygota</taxon>
        <taxon>Neoptera</taxon>
        <taxon>Endopterygota</taxon>
        <taxon>Coleoptera</taxon>
        <taxon>Polyphaga</taxon>
        <taxon>Cucujiformia</taxon>
        <taxon>Chrysomeloidea</taxon>
        <taxon>Cerambycidae</taxon>
        <taxon>Lamiinae</taxon>
        <taxon>Monochamini</taxon>
        <taxon>Molorchus</taxon>
    </lineage>
</organism>
<dbReference type="SMART" id="SM00028">
    <property type="entry name" value="TPR"/>
    <property type="match status" value="2"/>
</dbReference>
<dbReference type="EMBL" id="JAPWTJ010000660">
    <property type="protein sequence ID" value="KAJ8976523.1"/>
    <property type="molecule type" value="Genomic_DNA"/>
</dbReference>
<dbReference type="InterPro" id="IPR019734">
    <property type="entry name" value="TPR_rpt"/>
</dbReference>
<dbReference type="Gene3D" id="1.25.40.10">
    <property type="entry name" value="Tetratricopeptide repeat domain"/>
    <property type="match status" value="1"/>
</dbReference>
<dbReference type="Pfam" id="PF13181">
    <property type="entry name" value="TPR_8"/>
    <property type="match status" value="1"/>
</dbReference>
<feature type="region of interest" description="Disordered" evidence="2">
    <location>
        <begin position="412"/>
        <end position="438"/>
    </location>
</feature>
<dbReference type="PROSITE" id="PS50293">
    <property type="entry name" value="TPR_REGION"/>
    <property type="match status" value="1"/>
</dbReference>
<protein>
    <recommendedName>
        <fullName evidence="6">Tetratricopeptide repeat protein 17</fullName>
    </recommendedName>
</protein>
<dbReference type="Proteomes" id="UP001162164">
    <property type="component" value="Unassembled WGS sequence"/>
</dbReference>
<gene>
    <name evidence="4" type="ORF">NQ317_007041</name>
</gene>
<feature type="signal peptide" evidence="3">
    <location>
        <begin position="1"/>
        <end position="22"/>
    </location>
</feature>
<dbReference type="PROSITE" id="PS50005">
    <property type="entry name" value="TPR"/>
    <property type="match status" value="1"/>
</dbReference>
<feature type="compositionally biased region" description="Basic and acidic residues" evidence="2">
    <location>
        <begin position="419"/>
        <end position="429"/>
    </location>
</feature>
<evidence type="ECO:0000313" key="5">
    <source>
        <dbReference type="Proteomes" id="UP001162164"/>
    </source>
</evidence>
<dbReference type="InterPro" id="IPR052630">
    <property type="entry name" value="TTC17"/>
</dbReference>
<dbReference type="SUPFAM" id="SSF48452">
    <property type="entry name" value="TPR-like"/>
    <property type="match status" value="1"/>
</dbReference>
<feature type="repeat" description="TPR" evidence="1">
    <location>
        <begin position="260"/>
        <end position="293"/>
    </location>
</feature>
<evidence type="ECO:0000256" key="2">
    <source>
        <dbReference type="SAM" id="MobiDB-lite"/>
    </source>
</evidence>
<evidence type="ECO:0000313" key="4">
    <source>
        <dbReference type="EMBL" id="KAJ8976523.1"/>
    </source>
</evidence>
<sequence length="628" mass="72632">MVLLRLCIIIMVIFKKNYVINAATHWVVTETGRIQAYLESPFDLRRPYDLLALLDQETRNNEINKLYNDLIHRKEIIENKWAALDGNSHVGPKITSQDHLYANIATNGTDRQGINIEFSQKSNVYHLYEEPYCRKFSRLNKKYSNLPEIQNNTNITLLPDESLKQFVPVESIELFGHEIALSLKKNSSSWIHYNLAAIFWRIKGQGSKAIDCIKRAIQYVPREYQDIPLHNLAGILHQARHSKEAAVLLHSAIDAAPNQAIHYLAVGNVYAAMGDYNKSITYYDKFLELKPGQKDVVANKHATMCYWKLENKLIGFQESLQGILSDLHDYHSQQQQWLRLQERLMWEHASFEYQYETPDSVDSTSTEKKIQRCIQKTSEFSKPIISCDSYHHSPDADHLNLQNLFQYVESQKQKKKKTNKEEGSDEKKNGIKTPPVLYPKFPTTMPTTGNQYFDVTGWPNKDECLEWNLPIDEEDELAVPLFLPPENKGYQIKKILSEYISLDEGSQHELPWYPPVCDYPDVFGDKYVPTNERHVLNNDIKSNDHLRYQLLKYVNDGKADEAEIGQRIITAMEKKSAPRWVLATLASLYWRVRGNARKALDCLDLAFQTVPKIRPMSSSSQSVPWYTS</sequence>
<keyword evidence="1" id="KW-0802">TPR repeat</keyword>
<dbReference type="PANTHER" id="PTHR16091:SF1">
    <property type="entry name" value="TETRATRICOPEPTIDE REPEAT PROTEIN 17"/>
    <property type="match status" value="1"/>
</dbReference>